<dbReference type="GO" id="GO:0008663">
    <property type="term" value="F:2',3'-cyclic-nucleotide 2'-phosphodiesterase activity"/>
    <property type="evidence" value="ECO:0007669"/>
    <property type="project" value="UniProtKB-EC"/>
</dbReference>
<comment type="cofactor">
    <cofactor evidence="3">
        <name>a divalent metal cation</name>
        <dbReference type="ChEBI" id="CHEBI:60240"/>
    </cofactor>
</comment>
<evidence type="ECO:0000256" key="6">
    <source>
        <dbReference type="ARBA" id="ARBA00022723"/>
    </source>
</evidence>
<keyword evidence="15" id="KW-1185">Reference proteome</keyword>
<dbReference type="EMBL" id="AP023355">
    <property type="protein sequence ID" value="BCJ36596.1"/>
    <property type="molecule type" value="Genomic_DNA"/>
</dbReference>
<keyword evidence="8 11" id="KW-0547">Nucleotide-binding</keyword>
<sequence length="597" mass="63655">MRHRRTVAALATACCLTGAVLSAAAAPAAAAPKDVTLTVLGTSDVHGHALDWDYYKDKPYSDAAGNSVGLARVSTVVDQVRRQNPNTLLVDDGDVIQGTPLDSYYATVEPITKTGATHPMAAAMNQMGYVAGAVGNHEFNYGVDYLDAYRKQLDFPLLAANVTDHRTGAPAFQPYVIRTVKPAHGGKPVHVGFLGLTTPGSAIWDKPRVSGRLDFTGVLESAKRWVPRVRAAGADVVVVLAHSGIETSSSYGDALPWPENDMRQVAQQVPGIDAILSGHTHRNNPEVDVTNEQTGRTVVISQPGLWGERVSRFDLKLRLVRGHYQVAGASSSLLDPAAARPDPKVVAATKAQHATTVSYVNSVIGQSTADMPAGPCRWSDCAALDFINQVQTATVRNALTGDEAELPVLSAAAPFNRDGGITAGDVTVRDIAGIYEFDNTLLGIELTGAQVKAYLEKSAEYFKQVSGTGPYPADDVTNAPTTDSPNGTPDYLYDVLSGVRYDIDIAKAPGSRIENLAYDGKPVTDDQRFVLAINNYRQSGGGNFPGVTSAPVVYDQQVAIRESLIDWVQRAGTIDPSQYSTDDWKLVANGQPVQITG</sequence>
<keyword evidence="7 11" id="KW-0732">Signal</keyword>
<dbReference type="Pfam" id="PF02872">
    <property type="entry name" value="5_nucleotid_C"/>
    <property type="match status" value="1"/>
</dbReference>
<dbReference type="SUPFAM" id="SSF55816">
    <property type="entry name" value="5'-nucleotidase (syn. UDP-sugar hydrolase), C-terminal domain"/>
    <property type="match status" value="1"/>
</dbReference>
<evidence type="ECO:0000256" key="4">
    <source>
        <dbReference type="ARBA" id="ARBA00004196"/>
    </source>
</evidence>
<dbReference type="RefSeq" id="WP_203962947.1">
    <property type="nucleotide sequence ID" value="NZ_AP023355.1"/>
</dbReference>
<evidence type="ECO:0000256" key="11">
    <source>
        <dbReference type="RuleBase" id="RU362119"/>
    </source>
</evidence>
<evidence type="ECO:0000256" key="5">
    <source>
        <dbReference type="ARBA" id="ARBA00006654"/>
    </source>
</evidence>
<dbReference type="CDD" id="cd07410">
    <property type="entry name" value="MPP_CpdB_N"/>
    <property type="match status" value="1"/>
</dbReference>
<keyword evidence="10" id="KW-0511">Multifunctional enzyme</keyword>
<dbReference type="InterPro" id="IPR006146">
    <property type="entry name" value="5'-Nucleotdase_CS"/>
</dbReference>
<evidence type="ECO:0000313" key="15">
    <source>
        <dbReference type="Proteomes" id="UP000611640"/>
    </source>
</evidence>
<feature type="chain" id="PRO_5031610625" evidence="11">
    <location>
        <begin position="31"/>
        <end position="597"/>
    </location>
</feature>
<evidence type="ECO:0000256" key="2">
    <source>
        <dbReference type="ARBA" id="ARBA00001730"/>
    </source>
</evidence>
<evidence type="ECO:0000259" key="13">
    <source>
        <dbReference type="Pfam" id="PF02872"/>
    </source>
</evidence>
<evidence type="ECO:0000313" key="14">
    <source>
        <dbReference type="EMBL" id="BCJ36596.1"/>
    </source>
</evidence>
<dbReference type="PROSITE" id="PS00786">
    <property type="entry name" value="5_NUCLEOTIDASE_2"/>
    <property type="match status" value="1"/>
</dbReference>
<gene>
    <name evidence="14" type="ORF">Athai_40990</name>
</gene>
<keyword evidence="6" id="KW-0479">Metal-binding</keyword>
<dbReference type="Pfam" id="PF00149">
    <property type="entry name" value="Metallophos"/>
    <property type="match status" value="1"/>
</dbReference>
<dbReference type="Proteomes" id="UP000611640">
    <property type="component" value="Chromosome"/>
</dbReference>
<dbReference type="InterPro" id="IPR029052">
    <property type="entry name" value="Metallo-depent_PP-like"/>
</dbReference>
<dbReference type="InterPro" id="IPR006179">
    <property type="entry name" value="5_nucleotidase/apyrase"/>
</dbReference>
<comment type="catalytic activity">
    <reaction evidence="1">
        <text>a ribonucleoside 3'-phosphate + H2O = a ribonucleoside + phosphate</text>
        <dbReference type="Rhea" id="RHEA:10144"/>
        <dbReference type="ChEBI" id="CHEBI:13197"/>
        <dbReference type="ChEBI" id="CHEBI:15377"/>
        <dbReference type="ChEBI" id="CHEBI:18254"/>
        <dbReference type="ChEBI" id="CHEBI:43474"/>
        <dbReference type="EC" id="3.1.3.6"/>
    </reaction>
</comment>
<dbReference type="GO" id="GO:0009166">
    <property type="term" value="P:nucleotide catabolic process"/>
    <property type="evidence" value="ECO:0007669"/>
    <property type="project" value="InterPro"/>
</dbReference>
<dbReference type="InterPro" id="IPR004843">
    <property type="entry name" value="Calcineurin-like_PHP"/>
</dbReference>
<dbReference type="SUPFAM" id="SSF56300">
    <property type="entry name" value="Metallo-dependent phosphatases"/>
    <property type="match status" value="1"/>
</dbReference>
<organism evidence="14 15">
    <name type="scientific">Actinocatenispora thailandica</name>
    <dbReference type="NCBI Taxonomy" id="227318"/>
    <lineage>
        <taxon>Bacteria</taxon>
        <taxon>Bacillati</taxon>
        <taxon>Actinomycetota</taxon>
        <taxon>Actinomycetes</taxon>
        <taxon>Micromonosporales</taxon>
        <taxon>Micromonosporaceae</taxon>
        <taxon>Actinocatenispora</taxon>
    </lineage>
</organism>
<comment type="similarity">
    <text evidence="5 11">Belongs to the 5'-nucleotidase family.</text>
</comment>
<dbReference type="PANTHER" id="PTHR11575">
    <property type="entry name" value="5'-NUCLEOTIDASE-RELATED"/>
    <property type="match status" value="1"/>
</dbReference>
<dbReference type="InterPro" id="IPR041827">
    <property type="entry name" value="CpdB_N"/>
</dbReference>
<dbReference type="InterPro" id="IPR008334">
    <property type="entry name" value="5'-Nucleotdase_C"/>
</dbReference>
<name>A0A7R7DRV9_9ACTN</name>
<evidence type="ECO:0000256" key="3">
    <source>
        <dbReference type="ARBA" id="ARBA00001968"/>
    </source>
</evidence>
<keyword evidence="9 11" id="KW-0378">Hydrolase</keyword>
<proteinExistence type="inferred from homology"/>
<feature type="domain" description="5'-Nucleotidase C-terminal" evidence="13">
    <location>
        <begin position="363"/>
        <end position="546"/>
    </location>
</feature>
<accession>A0A7R7DRV9</accession>
<dbReference type="GO" id="GO:0030288">
    <property type="term" value="C:outer membrane-bounded periplasmic space"/>
    <property type="evidence" value="ECO:0007669"/>
    <property type="project" value="TreeGrafter"/>
</dbReference>
<dbReference type="GO" id="GO:0008254">
    <property type="term" value="F:3'-nucleotidase activity"/>
    <property type="evidence" value="ECO:0007669"/>
    <property type="project" value="UniProtKB-EC"/>
</dbReference>
<feature type="signal peptide" evidence="11">
    <location>
        <begin position="1"/>
        <end position="30"/>
    </location>
</feature>
<dbReference type="GO" id="GO:0046872">
    <property type="term" value="F:metal ion binding"/>
    <property type="evidence" value="ECO:0007669"/>
    <property type="project" value="UniProtKB-KW"/>
</dbReference>
<protein>
    <submittedName>
        <fullName evidence="14">Multifunctional 2',3'-cyclic-nucleotide 2'-phosphodiesterase/5'-nucleotidase/3'-nucleotidase</fullName>
    </submittedName>
</protein>
<evidence type="ECO:0000256" key="8">
    <source>
        <dbReference type="ARBA" id="ARBA00022741"/>
    </source>
</evidence>
<reference evidence="14 15" key="1">
    <citation type="submission" date="2020-08" db="EMBL/GenBank/DDBJ databases">
        <title>Whole genome shotgun sequence of Actinocatenispora thailandica NBRC 105041.</title>
        <authorList>
            <person name="Komaki H."/>
            <person name="Tamura T."/>
        </authorList>
    </citation>
    <scope>NUCLEOTIDE SEQUENCE [LARGE SCALE GENOMIC DNA]</scope>
    <source>
        <strain evidence="14 15">NBRC 105041</strain>
    </source>
</reference>
<dbReference type="InterPro" id="IPR036907">
    <property type="entry name" value="5'-Nucleotdase_C_sf"/>
</dbReference>
<evidence type="ECO:0000259" key="12">
    <source>
        <dbReference type="Pfam" id="PF00149"/>
    </source>
</evidence>
<evidence type="ECO:0000256" key="10">
    <source>
        <dbReference type="ARBA" id="ARBA00023268"/>
    </source>
</evidence>
<evidence type="ECO:0000256" key="9">
    <source>
        <dbReference type="ARBA" id="ARBA00022801"/>
    </source>
</evidence>
<dbReference type="Gene3D" id="3.90.780.10">
    <property type="entry name" value="5'-Nucleotidase, C-terminal domain"/>
    <property type="match status" value="1"/>
</dbReference>
<comment type="catalytic activity">
    <reaction evidence="2">
        <text>a nucleoside 2',3'-cyclic phosphate + H2O = a nucleoside 3'-phosphate + H(+)</text>
        <dbReference type="Rhea" id="RHEA:19621"/>
        <dbReference type="ChEBI" id="CHEBI:15377"/>
        <dbReference type="ChEBI" id="CHEBI:15378"/>
        <dbReference type="ChEBI" id="CHEBI:66949"/>
        <dbReference type="ChEBI" id="CHEBI:66954"/>
        <dbReference type="EC" id="3.1.4.16"/>
    </reaction>
</comment>
<comment type="subcellular location">
    <subcellularLocation>
        <location evidence="4">Cell envelope</location>
    </subcellularLocation>
</comment>
<dbReference type="AlphaFoldDB" id="A0A7R7DRV9"/>
<dbReference type="PRINTS" id="PR01607">
    <property type="entry name" value="APYRASEFAMLY"/>
</dbReference>
<dbReference type="Gene3D" id="3.60.21.10">
    <property type="match status" value="1"/>
</dbReference>
<dbReference type="GO" id="GO:0000166">
    <property type="term" value="F:nucleotide binding"/>
    <property type="evidence" value="ECO:0007669"/>
    <property type="project" value="UniProtKB-KW"/>
</dbReference>
<dbReference type="PANTHER" id="PTHR11575:SF6">
    <property type="entry name" value="2',3'-CYCLIC-NUCLEOTIDE 2'-PHOSPHODIESTERASE_3'-NUCLEOTIDASE"/>
    <property type="match status" value="1"/>
</dbReference>
<dbReference type="KEGG" id="atl:Athai_40990"/>
<evidence type="ECO:0000256" key="1">
    <source>
        <dbReference type="ARBA" id="ARBA00000527"/>
    </source>
</evidence>
<evidence type="ECO:0000256" key="7">
    <source>
        <dbReference type="ARBA" id="ARBA00022729"/>
    </source>
</evidence>
<feature type="domain" description="Calcineurin-like phosphoesterase" evidence="12">
    <location>
        <begin position="38"/>
        <end position="282"/>
    </location>
</feature>